<evidence type="ECO:0000256" key="1">
    <source>
        <dbReference type="SAM" id="MobiDB-lite"/>
    </source>
</evidence>
<reference evidence="2 3" key="1">
    <citation type="submission" date="2020-08" db="EMBL/GenBank/DDBJ databases">
        <title>Novel species isolated from subtropical streams in China.</title>
        <authorList>
            <person name="Lu H."/>
        </authorList>
    </citation>
    <scope>NUCLEOTIDE SEQUENCE [LARGE SCALE GENOMIC DNA]</scope>
    <source>
        <strain evidence="2 3">CY18W</strain>
    </source>
</reference>
<dbReference type="EMBL" id="JACOGF010000001">
    <property type="protein sequence ID" value="MBC3916246.1"/>
    <property type="molecule type" value="Genomic_DNA"/>
</dbReference>
<sequence>MRTPQRKRERLEKQAALQKQSTTSTNNQDISLANYTDKSTDNSVDSPVANPVNTANPN</sequence>
<evidence type="ECO:0000313" key="2">
    <source>
        <dbReference type="EMBL" id="MBC3916246.1"/>
    </source>
</evidence>
<keyword evidence="3" id="KW-1185">Reference proteome</keyword>
<gene>
    <name evidence="2" type="ORF">H8L32_01990</name>
</gene>
<accession>A0ABR6ZK22</accession>
<feature type="compositionally biased region" description="Polar residues" evidence="1">
    <location>
        <begin position="17"/>
        <end position="45"/>
    </location>
</feature>
<organism evidence="2 3">
    <name type="scientific">Undibacterium hunanense</name>
    <dbReference type="NCBI Taxonomy" id="2762292"/>
    <lineage>
        <taxon>Bacteria</taxon>
        <taxon>Pseudomonadati</taxon>
        <taxon>Pseudomonadota</taxon>
        <taxon>Betaproteobacteria</taxon>
        <taxon>Burkholderiales</taxon>
        <taxon>Oxalobacteraceae</taxon>
        <taxon>Undibacterium</taxon>
    </lineage>
</organism>
<comment type="caution">
    <text evidence="2">The sequence shown here is derived from an EMBL/GenBank/DDBJ whole genome shotgun (WGS) entry which is preliminary data.</text>
</comment>
<evidence type="ECO:0000313" key="3">
    <source>
        <dbReference type="Proteomes" id="UP000650424"/>
    </source>
</evidence>
<dbReference type="Proteomes" id="UP000650424">
    <property type="component" value="Unassembled WGS sequence"/>
</dbReference>
<protein>
    <submittedName>
        <fullName evidence="2">Uncharacterized protein</fullName>
    </submittedName>
</protein>
<feature type="region of interest" description="Disordered" evidence="1">
    <location>
        <begin position="1"/>
        <end position="58"/>
    </location>
</feature>
<feature type="compositionally biased region" description="Low complexity" evidence="1">
    <location>
        <begin position="47"/>
        <end position="58"/>
    </location>
</feature>
<name>A0ABR6ZK22_9BURK</name>
<proteinExistence type="predicted"/>